<evidence type="ECO:0000313" key="1">
    <source>
        <dbReference type="EMBL" id="KKM20743.1"/>
    </source>
</evidence>
<dbReference type="EMBL" id="LAZR01013704">
    <property type="protein sequence ID" value="KKM20743.1"/>
    <property type="molecule type" value="Genomic_DNA"/>
</dbReference>
<dbReference type="AlphaFoldDB" id="A0A0F9KF16"/>
<name>A0A0F9KF16_9ZZZZ</name>
<reference evidence="1" key="1">
    <citation type="journal article" date="2015" name="Nature">
        <title>Complex archaea that bridge the gap between prokaryotes and eukaryotes.</title>
        <authorList>
            <person name="Spang A."/>
            <person name="Saw J.H."/>
            <person name="Jorgensen S.L."/>
            <person name="Zaremba-Niedzwiedzka K."/>
            <person name="Martijn J."/>
            <person name="Lind A.E."/>
            <person name="van Eijk R."/>
            <person name="Schleper C."/>
            <person name="Guy L."/>
            <person name="Ettema T.J."/>
        </authorList>
    </citation>
    <scope>NUCLEOTIDE SEQUENCE</scope>
</reference>
<organism evidence="1">
    <name type="scientific">marine sediment metagenome</name>
    <dbReference type="NCBI Taxonomy" id="412755"/>
    <lineage>
        <taxon>unclassified sequences</taxon>
        <taxon>metagenomes</taxon>
        <taxon>ecological metagenomes</taxon>
    </lineage>
</organism>
<comment type="caution">
    <text evidence="1">The sequence shown here is derived from an EMBL/GenBank/DDBJ whole genome shotgun (WGS) entry which is preliminary data.</text>
</comment>
<proteinExistence type="predicted"/>
<gene>
    <name evidence="1" type="ORF">LCGC14_1642470</name>
</gene>
<protein>
    <submittedName>
        <fullName evidence="1">Uncharacterized protein</fullName>
    </submittedName>
</protein>
<accession>A0A0F9KF16</accession>
<sequence>MTIDTVRYEAIGCGVYEVNPTAKPDDPEERMPVACTGDDVLDGMGRIPSDALIAAQSALATRIAAALNSSEALVAAASELADWAEDTESHGEGAFDDNCPVCIAIQTVRTILASATPTAEEVGG</sequence>